<dbReference type="RefSeq" id="WP_089827443.1">
    <property type="nucleotide sequence ID" value="NZ_FODV01000021.1"/>
</dbReference>
<feature type="compositionally biased region" description="Basic and acidic residues" evidence="1">
    <location>
        <begin position="148"/>
        <end position="168"/>
    </location>
</feature>
<organism evidence="3 4">
    <name type="scientific">Halogranum amylolyticum</name>
    <dbReference type="NCBI Taxonomy" id="660520"/>
    <lineage>
        <taxon>Archaea</taxon>
        <taxon>Methanobacteriati</taxon>
        <taxon>Methanobacteriota</taxon>
        <taxon>Stenosarchaea group</taxon>
        <taxon>Halobacteria</taxon>
        <taxon>Halobacteriales</taxon>
        <taxon>Haloferacaceae</taxon>
    </lineage>
</organism>
<protein>
    <recommendedName>
        <fullName evidence="2">DUF8054 domain-containing protein</fullName>
    </recommendedName>
</protein>
<dbReference type="Proteomes" id="UP000199126">
    <property type="component" value="Unassembled WGS sequence"/>
</dbReference>
<feature type="domain" description="DUF8054" evidence="2">
    <location>
        <begin position="2"/>
        <end position="172"/>
    </location>
</feature>
<keyword evidence="4" id="KW-1185">Reference proteome</keyword>
<evidence type="ECO:0000259" key="2">
    <source>
        <dbReference type="Pfam" id="PF26239"/>
    </source>
</evidence>
<proteinExistence type="predicted"/>
<reference evidence="4" key="1">
    <citation type="submission" date="2016-10" db="EMBL/GenBank/DDBJ databases">
        <authorList>
            <person name="Varghese N."/>
            <person name="Submissions S."/>
        </authorList>
    </citation>
    <scope>NUCLEOTIDE SEQUENCE [LARGE SCALE GENOMIC DNA]</scope>
    <source>
        <strain evidence="4">CGMCC 1.10121</strain>
    </source>
</reference>
<dbReference type="OrthoDB" id="267121at2157"/>
<feature type="region of interest" description="Disordered" evidence="1">
    <location>
        <begin position="96"/>
        <end position="185"/>
    </location>
</feature>
<evidence type="ECO:0000313" key="4">
    <source>
        <dbReference type="Proteomes" id="UP000199126"/>
    </source>
</evidence>
<feature type="compositionally biased region" description="Basic and acidic residues" evidence="1">
    <location>
        <begin position="176"/>
        <end position="185"/>
    </location>
</feature>
<evidence type="ECO:0000313" key="3">
    <source>
        <dbReference type="EMBL" id="SEP20812.1"/>
    </source>
</evidence>
<accession>A0A1H8VZG4</accession>
<dbReference type="Pfam" id="PF26239">
    <property type="entry name" value="DUF8054"/>
    <property type="match status" value="1"/>
</dbReference>
<dbReference type="AlphaFoldDB" id="A0A1H8VZG4"/>
<sequence>MRLPEGDLVRSRVVADPGVALSTALDRRLTGYAVLRPQDALLLGGDRRAVLTFDDGIPVLAYDGASDRGGVEALGDLAVPGPYRVELYEVPSDALATAHDTPELRVPPDRPAEELAADPQLVERTRALAPADRDDDTDRTAVEAFLADEEKIDAIREEAREEAERRAAEWGFTEQLEGKTVSERR</sequence>
<gene>
    <name evidence="3" type="ORF">SAMN04487948_12160</name>
</gene>
<dbReference type="InterPro" id="IPR058367">
    <property type="entry name" value="DUF8054"/>
</dbReference>
<dbReference type="EMBL" id="FODV01000021">
    <property type="protein sequence ID" value="SEP20812.1"/>
    <property type="molecule type" value="Genomic_DNA"/>
</dbReference>
<feature type="compositionally biased region" description="Basic and acidic residues" evidence="1">
    <location>
        <begin position="100"/>
        <end position="113"/>
    </location>
</feature>
<evidence type="ECO:0000256" key="1">
    <source>
        <dbReference type="SAM" id="MobiDB-lite"/>
    </source>
</evidence>
<name>A0A1H8VZG4_9EURY</name>